<dbReference type="OrthoDB" id="9808735at2"/>
<keyword evidence="4" id="KW-1185">Reference proteome</keyword>
<sequence>MEQLIEFAMNHWVLVTSFSLVTGLLIFNLSHTDRSAVGPSAATELINNREAVVVDVRPAADFNKGHIINAINIPSNGFASQIGALNKYKDKPIIVSCRSGAQSSAACQHLKKAGFEEVFNLKGGILAWQSDNLPVTRKKK</sequence>
<accession>A0A1E2UMT3</accession>
<comment type="caution">
    <text evidence="3">The sequence shown here is derived from an EMBL/GenBank/DDBJ whole genome shotgun (WGS) entry which is preliminary data.</text>
</comment>
<dbReference type="SMART" id="SM00450">
    <property type="entry name" value="RHOD"/>
    <property type="match status" value="1"/>
</dbReference>
<proteinExistence type="predicted"/>
<feature type="transmembrane region" description="Helical" evidence="1">
    <location>
        <begin position="12"/>
        <end position="30"/>
    </location>
</feature>
<name>A0A1E2UMT3_9GAMM</name>
<evidence type="ECO:0000313" key="3">
    <source>
        <dbReference type="EMBL" id="ODB96056.1"/>
    </source>
</evidence>
<dbReference type="InterPro" id="IPR001763">
    <property type="entry name" value="Rhodanese-like_dom"/>
</dbReference>
<organism evidence="3 4">
    <name type="scientific">Candidatus Thiodiazotropha endoloripes</name>
    <dbReference type="NCBI Taxonomy" id="1818881"/>
    <lineage>
        <taxon>Bacteria</taxon>
        <taxon>Pseudomonadati</taxon>
        <taxon>Pseudomonadota</taxon>
        <taxon>Gammaproteobacteria</taxon>
        <taxon>Chromatiales</taxon>
        <taxon>Sedimenticolaceae</taxon>
        <taxon>Candidatus Thiodiazotropha</taxon>
    </lineage>
</organism>
<evidence type="ECO:0000259" key="2">
    <source>
        <dbReference type="PROSITE" id="PS50206"/>
    </source>
</evidence>
<evidence type="ECO:0000313" key="4">
    <source>
        <dbReference type="Proteomes" id="UP000094849"/>
    </source>
</evidence>
<dbReference type="CDD" id="cd00158">
    <property type="entry name" value="RHOD"/>
    <property type="match status" value="1"/>
</dbReference>
<dbReference type="EMBL" id="LVJZ01000003">
    <property type="protein sequence ID" value="ODB96056.1"/>
    <property type="molecule type" value="Genomic_DNA"/>
</dbReference>
<feature type="domain" description="Rhodanese" evidence="2">
    <location>
        <begin position="47"/>
        <end position="137"/>
    </location>
</feature>
<dbReference type="Gene3D" id="3.40.250.10">
    <property type="entry name" value="Rhodanese-like domain"/>
    <property type="match status" value="1"/>
</dbReference>
<dbReference type="RefSeq" id="WP_069003178.1">
    <property type="nucleotide sequence ID" value="NZ_LVJW01000006.1"/>
</dbReference>
<keyword evidence="1" id="KW-0812">Transmembrane</keyword>
<protein>
    <recommendedName>
        <fullName evidence="2">Rhodanese domain-containing protein</fullName>
    </recommendedName>
</protein>
<dbReference type="Pfam" id="PF00581">
    <property type="entry name" value="Rhodanese"/>
    <property type="match status" value="1"/>
</dbReference>
<evidence type="ECO:0000256" key="1">
    <source>
        <dbReference type="SAM" id="Phobius"/>
    </source>
</evidence>
<dbReference type="PANTHER" id="PTHR43031:SF18">
    <property type="entry name" value="RHODANESE-RELATED SULFURTRANSFERASES"/>
    <property type="match status" value="1"/>
</dbReference>
<dbReference type="SUPFAM" id="SSF52821">
    <property type="entry name" value="Rhodanese/Cell cycle control phosphatase"/>
    <property type="match status" value="1"/>
</dbReference>
<dbReference type="PANTHER" id="PTHR43031">
    <property type="entry name" value="FAD-DEPENDENT OXIDOREDUCTASE"/>
    <property type="match status" value="1"/>
</dbReference>
<dbReference type="AlphaFoldDB" id="A0A1E2UMT3"/>
<dbReference type="STRING" id="1818881.A3196_04330"/>
<keyword evidence="1" id="KW-1133">Transmembrane helix</keyword>
<gene>
    <name evidence="3" type="ORF">A3196_04330</name>
</gene>
<reference evidence="3 4" key="1">
    <citation type="submission" date="2016-03" db="EMBL/GenBank/DDBJ databases">
        <title>Chemosynthetic sulphur-oxidizing symbionts of marine invertebrate animals are capable of nitrogen fixation.</title>
        <authorList>
            <person name="Petersen J.M."/>
            <person name="Kemper A."/>
            <person name="Gruber-Vodicka H."/>
            <person name="Cardini U."/>
            <person name="Geest Mvander."/>
            <person name="Kleiner M."/>
            <person name="Bulgheresi S."/>
            <person name="Fussmann M."/>
            <person name="Herbold C."/>
            <person name="Seah B.K.B."/>
            <person name="Antony C.Paul."/>
            <person name="Liu D."/>
            <person name="Belitz A."/>
            <person name="Weber M."/>
        </authorList>
    </citation>
    <scope>NUCLEOTIDE SEQUENCE [LARGE SCALE GENOMIC DNA]</scope>
    <source>
        <strain evidence="3">G_D</strain>
    </source>
</reference>
<dbReference type="InterPro" id="IPR050229">
    <property type="entry name" value="GlpE_sulfurtransferase"/>
</dbReference>
<dbReference type="InterPro" id="IPR036873">
    <property type="entry name" value="Rhodanese-like_dom_sf"/>
</dbReference>
<dbReference type="Proteomes" id="UP000094849">
    <property type="component" value="Unassembled WGS sequence"/>
</dbReference>
<dbReference type="PROSITE" id="PS50206">
    <property type="entry name" value="RHODANESE_3"/>
    <property type="match status" value="1"/>
</dbReference>
<keyword evidence="1" id="KW-0472">Membrane</keyword>